<gene>
    <name evidence="3" type="ORF">EJC50_14935</name>
</gene>
<dbReference type="OrthoDB" id="1645614at2"/>
<feature type="transmembrane region" description="Helical" evidence="1">
    <location>
        <begin position="373"/>
        <end position="395"/>
    </location>
</feature>
<evidence type="ECO:0000313" key="3">
    <source>
        <dbReference type="EMBL" id="AZN40815.1"/>
    </source>
</evidence>
<dbReference type="Pfam" id="PF07670">
    <property type="entry name" value="Gate"/>
    <property type="match status" value="1"/>
</dbReference>
<reference evidence="4" key="1">
    <citation type="submission" date="2018-12" db="EMBL/GenBank/DDBJ databases">
        <title>Genome sequence of Peanibacillus sp.</title>
        <authorList>
            <person name="Subramani G."/>
            <person name="Srinivasan S."/>
            <person name="Kim M.K."/>
        </authorList>
    </citation>
    <scope>NUCLEOTIDE SEQUENCE [LARGE SCALE GENOMIC DNA]</scope>
    <source>
        <strain evidence="4">18JY67-1</strain>
    </source>
</reference>
<feature type="transmembrane region" description="Helical" evidence="1">
    <location>
        <begin position="218"/>
        <end position="237"/>
    </location>
</feature>
<evidence type="ECO:0000256" key="1">
    <source>
        <dbReference type="SAM" id="Phobius"/>
    </source>
</evidence>
<feature type="transmembrane region" description="Helical" evidence="1">
    <location>
        <begin position="273"/>
        <end position="293"/>
    </location>
</feature>
<feature type="transmembrane region" description="Helical" evidence="1">
    <location>
        <begin position="117"/>
        <end position="138"/>
    </location>
</feature>
<dbReference type="Proteomes" id="UP000272528">
    <property type="component" value="Chromosome"/>
</dbReference>
<dbReference type="AlphaFoldDB" id="A0A3S9A525"/>
<feature type="transmembrane region" description="Helical" evidence="1">
    <location>
        <begin position="305"/>
        <end position="328"/>
    </location>
</feature>
<evidence type="ECO:0000259" key="2">
    <source>
        <dbReference type="Pfam" id="PF07670"/>
    </source>
</evidence>
<keyword evidence="4" id="KW-1185">Reference proteome</keyword>
<feature type="domain" description="Nucleoside transporter/FeoB GTPase Gate" evidence="2">
    <location>
        <begin position="40"/>
        <end position="120"/>
    </location>
</feature>
<name>A0A3S9A525_9BACL</name>
<keyword evidence="1" id="KW-0472">Membrane</keyword>
<dbReference type="RefSeq" id="WP_126016272.1">
    <property type="nucleotide sequence ID" value="NZ_CP034437.1"/>
</dbReference>
<feature type="transmembrane region" description="Helical" evidence="1">
    <location>
        <begin position="35"/>
        <end position="63"/>
    </location>
</feature>
<dbReference type="KEGG" id="palb:EJC50_14935"/>
<protein>
    <submittedName>
        <fullName evidence="3">Nucleoside recognition domain-containing protein</fullName>
    </submittedName>
</protein>
<keyword evidence="1" id="KW-0812">Transmembrane</keyword>
<proteinExistence type="predicted"/>
<organism evidence="3 4">
    <name type="scientific">Paenibacillus albus</name>
    <dbReference type="NCBI Taxonomy" id="2495582"/>
    <lineage>
        <taxon>Bacteria</taxon>
        <taxon>Bacillati</taxon>
        <taxon>Bacillota</taxon>
        <taxon>Bacilli</taxon>
        <taxon>Bacillales</taxon>
        <taxon>Paenibacillaceae</taxon>
        <taxon>Paenibacillus</taxon>
    </lineage>
</organism>
<feature type="transmembrane region" description="Helical" evidence="1">
    <location>
        <begin position="75"/>
        <end position="97"/>
    </location>
</feature>
<feature type="transmembrane region" description="Helical" evidence="1">
    <location>
        <begin position="145"/>
        <end position="167"/>
    </location>
</feature>
<accession>A0A3S9A525</accession>
<evidence type="ECO:0000313" key="4">
    <source>
        <dbReference type="Proteomes" id="UP000272528"/>
    </source>
</evidence>
<dbReference type="InterPro" id="IPR011642">
    <property type="entry name" value="Gate_dom"/>
</dbReference>
<sequence length="400" mass="42009">MTRTILYACLSILLVAAIIVRPDEAFQASLQGLTVWWNIVFPGLLPFLALLELMLTFGAVHALGELLHPLMRRLFRLPGESGIAMALGWTGGFPLGAEAVASLHRSKLVTSTEGQRLLALSHMPSPLFMLLVVGSGFLHRPELGAAIAAAVWLSALLTALISSIFAAESESAPASKRSAKEPPPPSLLRRASTAMQAASKRDGRSFGKALGDAVVVSVYKLMAIGGFMMFAAVLVRLLQPLMPERIPAFLLPAFLESHIGVFAAANTNFAGGIPWTAACCAAVLSWGGLSALLQAGSMLTGSGLSLARLAASRLVQSLLAFFLTLLAWKPAGKLMQALIPSAAPAFTQTKTGAATDAAIRASDLHSLWPYTPVLMISFLLAVSALAMISTAIAAASRTKT</sequence>
<keyword evidence="1" id="KW-1133">Transmembrane helix</keyword>
<dbReference type="EMBL" id="CP034437">
    <property type="protein sequence ID" value="AZN40815.1"/>
    <property type="molecule type" value="Genomic_DNA"/>
</dbReference>